<gene>
    <name evidence="1" type="ORF">MZO42_13315</name>
</gene>
<accession>A0ABU3N584</accession>
<proteinExistence type="predicted"/>
<organism evidence="1">
    <name type="scientific">Sphingomonas psychrotolerans</name>
    <dbReference type="NCBI Taxonomy" id="1327635"/>
    <lineage>
        <taxon>Bacteria</taxon>
        <taxon>Pseudomonadati</taxon>
        <taxon>Pseudomonadota</taxon>
        <taxon>Alphaproteobacteria</taxon>
        <taxon>Sphingomonadales</taxon>
        <taxon>Sphingomonadaceae</taxon>
        <taxon>Sphingomonas</taxon>
    </lineage>
</organism>
<evidence type="ECO:0000313" key="1">
    <source>
        <dbReference type="EMBL" id="MDT8759679.1"/>
    </source>
</evidence>
<reference evidence="1" key="1">
    <citation type="submission" date="2022-04" db="EMBL/GenBank/DDBJ databases">
        <title>Tomato heritable bacteria conferring resistance against bacterial wilt.</title>
        <authorList>
            <person name="Yin J."/>
        </authorList>
    </citation>
    <scope>NUCLEOTIDE SEQUENCE</scope>
    <source>
        <strain evidence="1">Cra20</strain>
    </source>
</reference>
<protein>
    <submittedName>
        <fullName evidence="1">Uncharacterized protein</fullName>
    </submittedName>
</protein>
<dbReference type="EMBL" id="JALMLT010000003">
    <property type="protein sequence ID" value="MDT8759679.1"/>
    <property type="molecule type" value="Genomic_DNA"/>
</dbReference>
<sequence>MSLTIVGERIALDLEPLLLRREAAEIGRVSLAAHLARAEALSAFLAEQARLKGIAARRP</sequence>
<name>A0ABU3N584_9SPHN</name>
<comment type="caution">
    <text evidence="1">The sequence shown here is derived from an EMBL/GenBank/DDBJ whole genome shotgun (WGS) entry which is preliminary data.</text>
</comment>